<accession>A0ABP0J4I4</accession>
<sequence length="953" mass="102849">MSSRPRPRSASLKALPPDSPTQPEVTNLSAGAAAAAHWSVTKEKPAAGRPRPLKSVSLKLAKGDGSPTSMRSNSAGGTGGTAWGSGELVIDARQQVRRDVGSGPPSRGSACEVPQAASVATRQRQGQPQSSRTRLVESHPTAARPPMPRPAAEASFQNEGRSSSYPSRPSSFDEEANSRPSSAAYQRAAAIYASLPKTPEGTRTLVRDADGFIFRPSMQAESVSTRPVVKKEPEEEPQQRPADGRSMGELERSIAKARERAERSRQELTGYMESLRSKIFHFEDGNPTNEELLVSLPPDFDDVVDINASLTASERSRPSSGGKGVHSSQLETIDAGFKLPSFLVKYFQEDLGQAELPIVKMQKQESELEKVARQVAKLDRLLSRQEAEGLARLKAVKEEIESTKESLRRESEKTEAEKLQLLKKLKEKGLLRSQPSGLSKAPPAESSSNDIPREKARSAACFTPSVGSEVDWSGWECSAEVESTFAPSKDAWCATPQPAHGDHLVTPEPAHGDQCEGESDTTTFTLTATTADLTKISQGLPPKQAKFDPVVEDTLHEEKGVVDDGAGEELVVPSPLPEELLADPYDLQAIHAIDDQLAKIIPESEWEAKSIRSVHNGSDVSAGHVSAGVKSKMSKQSAFSYLSSSSLPGEPVLREQLEERESRKALSAINDRLGRLQEERHSELKPEQLQQLLLEAAASQVAMDSSSKVLTLTAEAGDLEDSLKRMLQPLPVTPQTPETSGPALAQARKILARLSEVKEEWDSTSMEARCSFVELQDSVKALEATASRPSTAEQGEQVQSVDPDPLVAEISSWATKLQELSQEASLLAEQGMPTTARSPEVDTEGPAASMGAEEPLPPPLADLATYGPKVGPSHQTDLEDSLKLPMLGAPMEDLEASSLLSDEDSDGPVFLPVPDIEVTKALDPEILPEGPWSDEMLERLSRAMEEHFGPVAK</sequence>
<feature type="region of interest" description="Disordered" evidence="1">
    <location>
        <begin position="499"/>
        <end position="519"/>
    </location>
</feature>
<feature type="region of interest" description="Disordered" evidence="1">
    <location>
        <begin position="831"/>
        <end position="880"/>
    </location>
</feature>
<organism evidence="2 3">
    <name type="scientific">Durusdinium trenchii</name>
    <dbReference type="NCBI Taxonomy" id="1381693"/>
    <lineage>
        <taxon>Eukaryota</taxon>
        <taxon>Sar</taxon>
        <taxon>Alveolata</taxon>
        <taxon>Dinophyceae</taxon>
        <taxon>Suessiales</taxon>
        <taxon>Symbiodiniaceae</taxon>
        <taxon>Durusdinium</taxon>
    </lineage>
</organism>
<dbReference type="EMBL" id="CAXAMN010004446">
    <property type="protein sequence ID" value="CAK9009271.1"/>
    <property type="molecule type" value="Genomic_DNA"/>
</dbReference>
<feature type="compositionally biased region" description="Basic and acidic residues" evidence="1">
    <location>
        <begin position="242"/>
        <end position="265"/>
    </location>
</feature>
<gene>
    <name evidence="2" type="ORF">CCMP2556_LOCUS9589</name>
</gene>
<feature type="region of interest" description="Disordered" evidence="1">
    <location>
        <begin position="214"/>
        <end position="265"/>
    </location>
</feature>
<feature type="compositionally biased region" description="Polar residues" evidence="1">
    <location>
        <begin position="118"/>
        <end position="133"/>
    </location>
</feature>
<protein>
    <recommendedName>
        <fullName evidence="4">Fibrous sheath-interacting protein 1</fullName>
    </recommendedName>
</protein>
<reference evidence="2 3" key="1">
    <citation type="submission" date="2024-02" db="EMBL/GenBank/DDBJ databases">
        <authorList>
            <person name="Chen Y."/>
            <person name="Shah S."/>
            <person name="Dougan E. K."/>
            <person name="Thang M."/>
            <person name="Chan C."/>
        </authorList>
    </citation>
    <scope>NUCLEOTIDE SEQUENCE [LARGE SCALE GENOMIC DNA]</scope>
</reference>
<feature type="compositionally biased region" description="Polar residues" evidence="1">
    <location>
        <begin position="787"/>
        <end position="800"/>
    </location>
</feature>
<comment type="caution">
    <text evidence="2">The sequence shown here is derived from an EMBL/GenBank/DDBJ whole genome shotgun (WGS) entry which is preliminary data.</text>
</comment>
<feature type="region of interest" description="Disordered" evidence="1">
    <location>
        <begin position="1"/>
        <end position="184"/>
    </location>
</feature>
<evidence type="ECO:0000256" key="1">
    <source>
        <dbReference type="SAM" id="MobiDB-lite"/>
    </source>
</evidence>
<keyword evidence="3" id="KW-1185">Reference proteome</keyword>
<feature type="region of interest" description="Disordered" evidence="1">
    <location>
        <begin position="784"/>
        <end position="803"/>
    </location>
</feature>
<feature type="compositionally biased region" description="Basic and acidic residues" evidence="1">
    <location>
        <begin position="500"/>
        <end position="514"/>
    </location>
</feature>
<evidence type="ECO:0008006" key="4">
    <source>
        <dbReference type="Google" id="ProtNLM"/>
    </source>
</evidence>
<proteinExistence type="predicted"/>
<feature type="region of interest" description="Disordered" evidence="1">
    <location>
        <begin position="426"/>
        <end position="457"/>
    </location>
</feature>
<dbReference type="Proteomes" id="UP001642484">
    <property type="component" value="Unassembled WGS sequence"/>
</dbReference>
<name>A0ABP0J4I4_9DINO</name>
<feature type="compositionally biased region" description="Low complexity" evidence="1">
    <location>
        <begin position="161"/>
        <end position="170"/>
    </location>
</feature>
<evidence type="ECO:0000313" key="3">
    <source>
        <dbReference type="Proteomes" id="UP001642484"/>
    </source>
</evidence>
<evidence type="ECO:0000313" key="2">
    <source>
        <dbReference type="EMBL" id="CAK9009271.1"/>
    </source>
</evidence>